<dbReference type="PROSITE" id="PS51318">
    <property type="entry name" value="TAT"/>
    <property type="match status" value="1"/>
</dbReference>
<dbReference type="RefSeq" id="WP_144348137.1">
    <property type="nucleotide sequence ID" value="NZ_VMKP01000003.1"/>
</dbReference>
<dbReference type="PANTHER" id="PTHR10632:SF2">
    <property type="entry name" value="SULFIDE:QUINONE OXIDOREDUCTASE, MITOCHONDRIAL"/>
    <property type="match status" value="1"/>
</dbReference>
<evidence type="ECO:0000259" key="1">
    <source>
        <dbReference type="Pfam" id="PF07992"/>
    </source>
</evidence>
<dbReference type="AlphaFoldDB" id="A0A557RHC5"/>
<dbReference type="GO" id="GO:0070224">
    <property type="term" value="F:sulfide:quinone oxidoreductase activity"/>
    <property type="evidence" value="ECO:0007669"/>
    <property type="project" value="TreeGrafter"/>
</dbReference>
<feature type="domain" description="FAD/NAD(P)-binding" evidence="1">
    <location>
        <begin position="48"/>
        <end position="160"/>
    </location>
</feature>
<dbReference type="Gene3D" id="3.50.50.60">
    <property type="entry name" value="FAD/NAD(P)-binding domain"/>
    <property type="match status" value="2"/>
</dbReference>
<comment type="caution">
    <text evidence="2">The sequence shown here is derived from an EMBL/GenBank/DDBJ whole genome shotgun (WGS) entry which is preliminary data.</text>
</comment>
<dbReference type="GO" id="GO:0070221">
    <property type="term" value="P:sulfide oxidation, using sulfide:quinone oxidoreductase"/>
    <property type="evidence" value="ECO:0007669"/>
    <property type="project" value="TreeGrafter"/>
</dbReference>
<evidence type="ECO:0000313" key="3">
    <source>
        <dbReference type="Proteomes" id="UP000316688"/>
    </source>
</evidence>
<keyword evidence="3" id="KW-1185">Reference proteome</keyword>
<dbReference type="GO" id="GO:0071949">
    <property type="term" value="F:FAD binding"/>
    <property type="evidence" value="ECO:0007669"/>
    <property type="project" value="TreeGrafter"/>
</dbReference>
<reference evidence="2 3" key="1">
    <citation type="submission" date="2019-07" db="EMBL/GenBank/DDBJ databases">
        <title>Reclasification of Spiribacter aquaticus.</title>
        <authorList>
            <person name="Leon M.J."/>
            <person name="Sanchez-Porro C."/>
            <person name="Ventosa A."/>
        </authorList>
    </citation>
    <scope>NUCLEOTIDE SEQUENCE [LARGE SCALE GENOMIC DNA]</scope>
    <source>
        <strain evidence="2 3">SP30</strain>
    </source>
</reference>
<proteinExistence type="predicted"/>
<organism evidence="2 3">
    <name type="scientific">Spiribacter aquaticus</name>
    <dbReference type="NCBI Taxonomy" id="1935996"/>
    <lineage>
        <taxon>Bacteria</taxon>
        <taxon>Pseudomonadati</taxon>
        <taxon>Pseudomonadota</taxon>
        <taxon>Gammaproteobacteria</taxon>
        <taxon>Chromatiales</taxon>
        <taxon>Ectothiorhodospiraceae</taxon>
        <taxon>Spiribacter</taxon>
    </lineage>
</organism>
<dbReference type="InterPro" id="IPR015904">
    <property type="entry name" value="Sulphide_quinone_reductase"/>
</dbReference>
<gene>
    <name evidence="2" type="ORF">FPL11_07985</name>
</gene>
<dbReference type="InterPro" id="IPR023753">
    <property type="entry name" value="FAD/NAD-binding_dom"/>
</dbReference>
<dbReference type="Proteomes" id="UP000316688">
    <property type="component" value="Unassembled WGS sequence"/>
</dbReference>
<dbReference type="EMBL" id="VMKP01000003">
    <property type="protein sequence ID" value="TVO64579.1"/>
    <property type="molecule type" value="Genomic_DNA"/>
</dbReference>
<dbReference type="SUPFAM" id="SSF51905">
    <property type="entry name" value="FAD/NAD(P)-binding domain"/>
    <property type="match status" value="1"/>
</dbReference>
<dbReference type="Pfam" id="PF07992">
    <property type="entry name" value="Pyr_redox_2"/>
    <property type="match status" value="1"/>
</dbReference>
<dbReference type="PANTHER" id="PTHR10632">
    <property type="entry name" value="SULFIDE:QUINONE OXIDOREDUCTASE"/>
    <property type="match status" value="1"/>
</dbReference>
<protein>
    <submittedName>
        <fullName evidence="2">NAD(P)/FAD-dependent oxidoreductase</fullName>
    </submittedName>
</protein>
<sequence length="444" mass="48496">MTDSNPVKTSRRRFLAGSAMAAGAAASGIAGGALFKSGSARAVSTNARIVIAGAGAAGLSIATRLSRQLDGARITLIDSREIHLYQPGLTLVGTGIWEPAQVEDRNARYIPDQAEWIRDDVVAFHPDSNQVETSGGSRVDYDYLVVTTGLQLNFDEIEGMDPSLIGSDGIGCVYASPQNASRTWEAARQYIDEGGVGLFTRPPGPIKCAGAPLKVTMLIEDELQNNGTRAEAEMHYLPPGEGLFSQPDIHEFLKSYFPEQRDIAIDWSHPLTGIDPGNRRATFGTPEGAQTIDYDFIHVVPPMSAPDMIRYGDLGWQEGDFQGWMEVDQYSLQHRRYPNVFGAGDVVGTPVGKTAASVKAQAPVVADNVVAAIEDRELPMEWTGYTSCPLITEKGQAMLVEFDFSLEMTPSFDFLNPFEPQWAPWFLKERMLHAAYNAMMRGRV</sequence>
<name>A0A557RHC5_9GAMM</name>
<dbReference type="InterPro" id="IPR006311">
    <property type="entry name" value="TAT_signal"/>
</dbReference>
<evidence type="ECO:0000313" key="2">
    <source>
        <dbReference type="EMBL" id="TVO64579.1"/>
    </source>
</evidence>
<dbReference type="InterPro" id="IPR036188">
    <property type="entry name" value="FAD/NAD-bd_sf"/>
</dbReference>
<accession>A0A557RHC5</accession>